<organism evidence="1 2">
    <name type="scientific">Smallanthus sonchifolius</name>
    <dbReference type="NCBI Taxonomy" id="185202"/>
    <lineage>
        <taxon>Eukaryota</taxon>
        <taxon>Viridiplantae</taxon>
        <taxon>Streptophyta</taxon>
        <taxon>Embryophyta</taxon>
        <taxon>Tracheophyta</taxon>
        <taxon>Spermatophyta</taxon>
        <taxon>Magnoliopsida</taxon>
        <taxon>eudicotyledons</taxon>
        <taxon>Gunneridae</taxon>
        <taxon>Pentapetalae</taxon>
        <taxon>asterids</taxon>
        <taxon>campanulids</taxon>
        <taxon>Asterales</taxon>
        <taxon>Asteraceae</taxon>
        <taxon>Asteroideae</taxon>
        <taxon>Heliantheae alliance</taxon>
        <taxon>Millerieae</taxon>
        <taxon>Smallanthus</taxon>
    </lineage>
</organism>
<evidence type="ECO:0000313" key="1">
    <source>
        <dbReference type="EMBL" id="KAI3785191.1"/>
    </source>
</evidence>
<evidence type="ECO:0000313" key="2">
    <source>
        <dbReference type="Proteomes" id="UP001056120"/>
    </source>
</evidence>
<reference evidence="2" key="1">
    <citation type="journal article" date="2022" name="Mol. Ecol. Resour.">
        <title>The genomes of chicory, endive, great burdock and yacon provide insights into Asteraceae palaeo-polyploidization history and plant inulin production.</title>
        <authorList>
            <person name="Fan W."/>
            <person name="Wang S."/>
            <person name="Wang H."/>
            <person name="Wang A."/>
            <person name="Jiang F."/>
            <person name="Liu H."/>
            <person name="Zhao H."/>
            <person name="Xu D."/>
            <person name="Zhang Y."/>
        </authorList>
    </citation>
    <scope>NUCLEOTIDE SEQUENCE [LARGE SCALE GENOMIC DNA]</scope>
    <source>
        <strain evidence="2">cv. Yunnan</strain>
    </source>
</reference>
<protein>
    <submittedName>
        <fullName evidence="1">Uncharacterized protein</fullName>
    </submittedName>
</protein>
<comment type="caution">
    <text evidence="1">The sequence shown here is derived from an EMBL/GenBank/DDBJ whole genome shotgun (WGS) entry which is preliminary data.</text>
</comment>
<dbReference type="Proteomes" id="UP001056120">
    <property type="component" value="Linkage Group LG14"/>
</dbReference>
<proteinExistence type="predicted"/>
<keyword evidence="2" id="KW-1185">Reference proteome</keyword>
<accession>A0ACB9GQ54</accession>
<sequence>MNISNPNFKKEQKEMEKIGMINKWVKRCAVNKNDRVAQKTKANTVECITKQSTKNFRSDNILGGGGFGKVYKGLIEEKFGSELHGTGSIITQFYKCLGDTKGSGKAHEGSSKRDGAHPNHTTQDKEQDAVVITHSHADAIGRSDDLRD</sequence>
<name>A0ACB9GQ54_9ASTR</name>
<dbReference type="EMBL" id="CM042031">
    <property type="protein sequence ID" value="KAI3785191.1"/>
    <property type="molecule type" value="Genomic_DNA"/>
</dbReference>
<reference evidence="1 2" key="2">
    <citation type="journal article" date="2022" name="Mol. Ecol. Resour.">
        <title>The genomes of chicory, endive, great burdock and yacon provide insights into Asteraceae paleo-polyploidization history and plant inulin production.</title>
        <authorList>
            <person name="Fan W."/>
            <person name="Wang S."/>
            <person name="Wang H."/>
            <person name="Wang A."/>
            <person name="Jiang F."/>
            <person name="Liu H."/>
            <person name="Zhao H."/>
            <person name="Xu D."/>
            <person name="Zhang Y."/>
        </authorList>
    </citation>
    <scope>NUCLEOTIDE SEQUENCE [LARGE SCALE GENOMIC DNA]</scope>
    <source>
        <strain evidence="2">cv. Yunnan</strain>
        <tissue evidence="1">Leaves</tissue>
    </source>
</reference>
<gene>
    <name evidence="1" type="ORF">L1987_44305</name>
</gene>